<reference evidence="2" key="1">
    <citation type="submission" date="2018-05" db="EMBL/GenBank/DDBJ databases">
        <authorList>
            <person name="Lanie J.A."/>
            <person name="Ng W.-L."/>
            <person name="Kazmierczak K.M."/>
            <person name="Andrzejewski T.M."/>
            <person name="Davidsen T.M."/>
            <person name="Wayne K.J."/>
            <person name="Tettelin H."/>
            <person name="Glass J.I."/>
            <person name="Rusch D."/>
            <person name="Podicherti R."/>
            <person name="Tsui H.-C.T."/>
            <person name="Winkler M.E."/>
        </authorList>
    </citation>
    <scope>NUCLEOTIDE SEQUENCE</scope>
</reference>
<sequence>AAGLCPALQGSRCRVRGGQPALGHRVPHVADRHPTRTGRNVACRPGRRPGGRPPRPRRAACRHGGGGVRRVRARELPHQPVGLLLRCGGSGRRDRRGRTAGGAGAGRRLDGHRPGRFRDPDPGRPGGWPPDRGRSGSHRRVGGSRRGTGCRPRGLLVPDRREDPRRGTAGGPVEGANGRRL</sequence>
<feature type="compositionally biased region" description="Basic and acidic residues" evidence="1">
    <location>
        <begin position="107"/>
        <end position="122"/>
    </location>
</feature>
<dbReference type="AlphaFoldDB" id="A0A382ALW1"/>
<dbReference type="EMBL" id="UINC01025966">
    <property type="protein sequence ID" value="SVB02555.1"/>
    <property type="molecule type" value="Genomic_DNA"/>
</dbReference>
<feature type="compositionally biased region" description="Basic residues" evidence="1">
    <location>
        <begin position="45"/>
        <end position="61"/>
    </location>
</feature>
<accession>A0A382ALW1</accession>
<feature type="region of interest" description="Disordered" evidence="1">
    <location>
        <begin position="16"/>
        <end position="68"/>
    </location>
</feature>
<protein>
    <submittedName>
        <fullName evidence="2">Uncharacterized protein</fullName>
    </submittedName>
</protein>
<name>A0A382ALW1_9ZZZZ</name>
<feature type="region of interest" description="Disordered" evidence="1">
    <location>
        <begin position="82"/>
        <end position="181"/>
    </location>
</feature>
<feature type="non-terminal residue" evidence="2">
    <location>
        <position position="181"/>
    </location>
</feature>
<evidence type="ECO:0000256" key="1">
    <source>
        <dbReference type="SAM" id="MobiDB-lite"/>
    </source>
</evidence>
<proteinExistence type="predicted"/>
<organism evidence="2">
    <name type="scientific">marine metagenome</name>
    <dbReference type="NCBI Taxonomy" id="408172"/>
    <lineage>
        <taxon>unclassified sequences</taxon>
        <taxon>metagenomes</taxon>
        <taxon>ecological metagenomes</taxon>
    </lineage>
</organism>
<evidence type="ECO:0000313" key="2">
    <source>
        <dbReference type="EMBL" id="SVB02555.1"/>
    </source>
</evidence>
<feature type="non-terminal residue" evidence="2">
    <location>
        <position position="1"/>
    </location>
</feature>
<gene>
    <name evidence="2" type="ORF">METZ01_LOCUS155409</name>
</gene>